<dbReference type="AlphaFoldDB" id="A0A917T3L7"/>
<sequence>MSVVTRLSIRARAMVVGGVASLALLAVGAFVPIPYVALGPGVTYNTLSAVGGTEVITFSGSGVPASVSEDKGPGHLNMTTISVYDHQTLFQAIGLWADGDYSLVPREEIFPPDKTVEQVNRENAQQFSDSQSNAEIAALRYLKYPNVVYVGTIPESSPSAGVLQPQDQITAVDGTAVTDYASLRAVLARTRPGQVATVTVDRGGKRVDARVTLADAAKTGAPAGSTQGFLGIGAVERPKAPFTIKISLANIGGPSAGLMFTLGVIDKLTPGDLTGGRFIAGTGTMEIDDDKGTVGAIGGILMKEIAARDAGATVFLVPADNCAEALTRVPDGLQLVKVATLSDAMAALKTLAGGGTPPGC</sequence>
<comment type="caution">
    <text evidence="3">The sequence shown here is derived from an EMBL/GenBank/DDBJ whole genome shotgun (WGS) entry which is preliminary data.</text>
</comment>
<dbReference type="Gene3D" id="2.30.42.10">
    <property type="match status" value="1"/>
</dbReference>
<dbReference type="SUPFAM" id="SSF54211">
    <property type="entry name" value="Ribosomal protein S5 domain 2-like"/>
    <property type="match status" value="1"/>
</dbReference>
<evidence type="ECO:0000313" key="4">
    <source>
        <dbReference type="Proteomes" id="UP000655208"/>
    </source>
</evidence>
<dbReference type="GO" id="GO:0004252">
    <property type="term" value="F:serine-type endopeptidase activity"/>
    <property type="evidence" value="ECO:0007669"/>
    <property type="project" value="InterPro"/>
</dbReference>
<dbReference type="Proteomes" id="UP000655208">
    <property type="component" value="Unassembled WGS sequence"/>
</dbReference>
<evidence type="ECO:0000259" key="2">
    <source>
        <dbReference type="Pfam" id="PF13180"/>
    </source>
</evidence>
<dbReference type="SUPFAM" id="SSF50156">
    <property type="entry name" value="PDZ domain-like"/>
    <property type="match status" value="1"/>
</dbReference>
<dbReference type="RefSeq" id="WP_188942822.1">
    <property type="nucleotide sequence ID" value="NZ_BMNA01000005.1"/>
</dbReference>
<dbReference type="GO" id="GO:0006508">
    <property type="term" value="P:proteolysis"/>
    <property type="evidence" value="ECO:0007669"/>
    <property type="project" value="InterPro"/>
</dbReference>
<evidence type="ECO:0008006" key="5">
    <source>
        <dbReference type="Google" id="ProtNLM"/>
    </source>
</evidence>
<gene>
    <name evidence="3" type="ORF">GCM10011594_29820</name>
</gene>
<dbReference type="InterPro" id="IPR014721">
    <property type="entry name" value="Ribsml_uS5_D2-typ_fold_subgr"/>
</dbReference>
<dbReference type="EMBL" id="BMNA01000005">
    <property type="protein sequence ID" value="GGM07876.1"/>
    <property type="molecule type" value="Genomic_DNA"/>
</dbReference>
<name>A0A917T3L7_9ACTN</name>
<dbReference type="InterPro" id="IPR008269">
    <property type="entry name" value="Lon_proteolytic"/>
</dbReference>
<evidence type="ECO:0000259" key="1">
    <source>
        <dbReference type="Pfam" id="PF05362"/>
    </source>
</evidence>
<dbReference type="Gene3D" id="3.30.230.10">
    <property type="match status" value="1"/>
</dbReference>
<dbReference type="InterPro" id="IPR001478">
    <property type="entry name" value="PDZ"/>
</dbReference>
<feature type="domain" description="Lon proteolytic" evidence="1">
    <location>
        <begin position="253"/>
        <end position="334"/>
    </location>
</feature>
<reference evidence="3" key="1">
    <citation type="journal article" date="2014" name="Int. J. Syst. Evol. Microbiol.">
        <title>Complete genome sequence of Corynebacterium casei LMG S-19264T (=DSM 44701T), isolated from a smear-ripened cheese.</title>
        <authorList>
            <consortium name="US DOE Joint Genome Institute (JGI-PGF)"/>
            <person name="Walter F."/>
            <person name="Albersmeier A."/>
            <person name="Kalinowski J."/>
            <person name="Ruckert C."/>
        </authorList>
    </citation>
    <scope>NUCLEOTIDE SEQUENCE</scope>
    <source>
        <strain evidence="3">CGMCC 4.7308</strain>
    </source>
</reference>
<proteinExistence type="predicted"/>
<dbReference type="GO" id="GO:0004176">
    <property type="term" value="F:ATP-dependent peptidase activity"/>
    <property type="evidence" value="ECO:0007669"/>
    <property type="project" value="InterPro"/>
</dbReference>
<dbReference type="InterPro" id="IPR020568">
    <property type="entry name" value="Ribosomal_Su5_D2-typ_SF"/>
</dbReference>
<keyword evidence="4" id="KW-1185">Reference proteome</keyword>
<protein>
    <recommendedName>
        <fullName evidence="5">Endopeptidase La</fullName>
    </recommendedName>
</protein>
<reference evidence="3" key="2">
    <citation type="submission" date="2020-09" db="EMBL/GenBank/DDBJ databases">
        <authorList>
            <person name="Sun Q."/>
            <person name="Zhou Y."/>
        </authorList>
    </citation>
    <scope>NUCLEOTIDE SEQUENCE</scope>
    <source>
        <strain evidence="3">CGMCC 4.7308</strain>
    </source>
</reference>
<dbReference type="InterPro" id="IPR036034">
    <property type="entry name" value="PDZ_sf"/>
</dbReference>
<dbReference type="Pfam" id="PF05362">
    <property type="entry name" value="Lon_C"/>
    <property type="match status" value="1"/>
</dbReference>
<feature type="domain" description="PDZ" evidence="2">
    <location>
        <begin position="147"/>
        <end position="213"/>
    </location>
</feature>
<evidence type="ECO:0000313" key="3">
    <source>
        <dbReference type="EMBL" id="GGM07876.1"/>
    </source>
</evidence>
<accession>A0A917T3L7</accession>
<organism evidence="3 4">
    <name type="scientific">Nakamurella endophytica</name>
    <dbReference type="NCBI Taxonomy" id="1748367"/>
    <lineage>
        <taxon>Bacteria</taxon>
        <taxon>Bacillati</taxon>
        <taxon>Actinomycetota</taxon>
        <taxon>Actinomycetes</taxon>
        <taxon>Nakamurellales</taxon>
        <taxon>Nakamurellaceae</taxon>
        <taxon>Nakamurella</taxon>
    </lineage>
</organism>
<dbReference type="Pfam" id="PF13180">
    <property type="entry name" value="PDZ_2"/>
    <property type="match status" value="1"/>
</dbReference>